<evidence type="ECO:0000313" key="1">
    <source>
        <dbReference type="EMBL" id="KAI5062649.1"/>
    </source>
</evidence>
<gene>
    <name evidence="1" type="ORF">GOP47_0023188</name>
</gene>
<dbReference type="EMBL" id="JABFUD020000022">
    <property type="protein sequence ID" value="KAI5062649.1"/>
    <property type="molecule type" value="Genomic_DNA"/>
</dbReference>
<keyword evidence="2" id="KW-1185">Reference proteome</keyword>
<reference evidence="1" key="1">
    <citation type="submission" date="2021-01" db="EMBL/GenBank/DDBJ databases">
        <title>Adiantum capillus-veneris genome.</title>
        <authorList>
            <person name="Fang Y."/>
            <person name="Liao Q."/>
        </authorList>
    </citation>
    <scope>NUCLEOTIDE SEQUENCE</scope>
    <source>
        <strain evidence="1">H3</strain>
        <tissue evidence="1">Leaf</tissue>
    </source>
</reference>
<proteinExistence type="predicted"/>
<accession>A0A9D4Z616</accession>
<dbReference type="Proteomes" id="UP000886520">
    <property type="component" value="Chromosome 22"/>
</dbReference>
<dbReference type="AlphaFoldDB" id="A0A9D4Z616"/>
<protein>
    <submittedName>
        <fullName evidence="1">Uncharacterized protein</fullName>
    </submittedName>
</protein>
<sequence length="111" mass="12895">MSPKFDPFTRKYITYPYILHLVTYTSKKVAMLRLHRSRLWSIDSICKCRLMLGTLCSLARRGWPCSCSSDGLCLLPRMLHAIYVTQKRQNWLMVLLECSSWSCGMPSSIGW</sequence>
<evidence type="ECO:0000313" key="2">
    <source>
        <dbReference type="Proteomes" id="UP000886520"/>
    </source>
</evidence>
<organism evidence="1 2">
    <name type="scientific">Adiantum capillus-veneris</name>
    <name type="common">Maidenhair fern</name>
    <dbReference type="NCBI Taxonomy" id="13818"/>
    <lineage>
        <taxon>Eukaryota</taxon>
        <taxon>Viridiplantae</taxon>
        <taxon>Streptophyta</taxon>
        <taxon>Embryophyta</taxon>
        <taxon>Tracheophyta</taxon>
        <taxon>Polypodiopsida</taxon>
        <taxon>Polypodiidae</taxon>
        <taxon>Polypodiales</taxon>
        <taxon>Pteridineae</taxon>
        <taxon>Pteridaceae</taxon>
        <taxon>Vittarioideae</taxon>
        <taxon>Adiantum</taxon>
    </lineage>
</organism>
<name>A0A9D4Z616_ADICA</name>
<comment type="caution">
    <text evidence="1">The sequence shown here is derived from an EMBL/GenBank/DDBJ whole genome shotgun (WGS) entry which is preliminary data.</text>
</comment>